<evidence type="ECO:0000313" key="10">
    <source>
        <dbReference type="EMBL" id="PKK91407.1"/>
    </source>
</evidence>
<dbReference type="NCBIfam" id="TIGR04520">
    <property type="entry name" value="ECF_ATPase_1"/>
    <property type="match status" value="1"/>
</dbReference>
<evidence type="ECO:0000256" key="8">
    <source>
        <dbReference type="ARBA" id="ARBA00023136"/>
    </source>
</evidence>
<dbReference type="PROSITE" id="PS50893">
    <property type="entry name" value="ABC_TRANSPORTER_2"/>
    <property type="match status" value="1"/>
</dbReference>
<dbReference type="InterPro" id="IPR017871">
    <property type="entry name" value="ABC_transporter-like_CS"/>
</dbReference>
<evidence type="ECO:0000256" key="6">
    <source>
        <dbReference type="ARBA" id="ARBA00022840"/>
    </source>
</evidence>
<gene>
    <name evidence="10" type="ORF">CVV64_06485</name>
</gene>
<protein>
    <submittedName>
        <fullName evidence="10">Energy-coupling factor transporter ATPase</fullName>
    </submittedName>
</protein>
<evidence type="ECO:0000259" key="9">
    <source>
        <dbReference type="PROSITE" id="PS50893"/>
    </source>
</evidence>
<dbReference type="GO" id="GO:0005524">
    <property type="term" value="F:ATP binding"/>
    <property type="evidence" value="ECO:0007669"/>
    <property type="project" value="UniProtKB-KW"/>
</dbReference>
<accession>A0A2N1PST5</accession>
<dbReference type="InterPro" id="IPR027417">
    <property type="entry name" value="P-loop_NTPase"/>
</dbReference>
<evidence type="ECO:0000256" key="2">
    <source>
        <dbReference type="ARBA" id="ARBA00005417"/>
    </source>
</evidence>
<dbReference type="FunFam" id="3.40.50.300:FF:000224">
    <property type="entry name" value="Energy-coupling factor transporter ATP-binding protein EcfA"/>
    <property type="match status" value="1"/>
</dbReference>
<dbReference type="PANTHER" id="PTHR43553">
    <property type="entry name" value="HEAVY METAL TRANSPORTER"/>
    <property type="match status" value="1"/>
</dbReference>
<dbReference type="InterPro" id="IPR003439">
    <property type="entry name" value="ABC_transporter-like_ATP-bd"/>
</dbReference>
<dbReference type="PANTHER" id="PTHR43553:SF24">
    <property type="entry name" value="ENERGY-COUPLING FACTOR TRANSPORTER ATP-BINDING PROTEIN ECFA1"/>
    <property type="match status" value="1"/>
</dbReference>
<dbReference type="Gene3D" id="3.40.50.300">
    <property type="entry name" value="P-loop containing nucleotide triphosphate hydrolases"/>
    <property type="match status" value="1"/>
</dbReference>
<dbReference type="InterPro" id="IPR003593">
    <property type="entry name" value="AAA+_ATPase"/>
</dbReference>
<evidence type="ECO:0000256" key="3">
    <source>
        <dbReference type="ARBA" id="ARBA00022448"/>
    </source>
</evidence>
<evidence type="ECO:0000256" key="5">
    <source>
        <dbReference type="ARBA" id="ARBA00022741"/>
    </source>
</evidence>
<dbReference type="PROSITE" id="PS00211">
    <property type="entry name" value="ABC_TRANSPORTER_1"/>
    <property type="match status" value="1"/>
</dbReference>
<sequence length="273" mass="30126">MIEVRGLYFGYHDEGIIQGVDLNIPDGQFVAFLGANGSGKSTLVKHFNALLRPSAGKVVIDGMDTSDQDKTIPIRQRVGMVFQNPDNQIVATVVEDDVAFALENLGVPPSEIRHRVDEALKSVGLYELREKEPHLLSGGQKQRLAIASLVALGPRILVFDEPTAMLDPVGRLDVARLVRDLLSQGRTIIYVTHNVDEIVEADRIIVMGQGKVILDDSPSSLFSDPAKCARFGIEIPAIPRMSNELVKSGYPDFRGVMTLDELVEVSCRYRFRE</sequence>
<feature type="domain" description="ABC transporter" evidence="9">
    <location>
        <begin position="2"/>
        <end position="234"/>
    </location>
</feature>
<dbReference type="CDD" id="cd03225">
    <property type="entry name" value="ABC_cobalt_CbiO_domain1"/>
    <property type="match status" value="1"/>
</dbReference>
<keyword evidence="4" id="KW-1003">Cell membrane</keyword>
<dbReference type="GO" id="GO:0042626">
    <property type="term" value="F:ATPase-coupled transmembrane transporter activity"/>
    <property type="evidence" value="ECO:0007669"/>
    <property type="project" value="TreeGrafter"/>
</dbReference>
<evidence type="ECO:0000313" key="11">
    <source>
        <dbReference type="Proteomes" id="UP000233256"/>
    </source>
</evidence>
<keyword evidence="3" id="KW-0813">Transport</keyword>
<reference evidence="10 11" key="1">
    <citation type="journal article" date="2017" name="ISME J.">
        <title>Potential for microbial H2 and metal transformations associated with novel bacteria and archaea in deep terrestrial subsurface sediments.</title>
        <authorList>
            <person name="Hernsdorf A.W."/>
            <person name="Amano Y."/>
            <person name="Miyakawa K."/>
            <person name="Ise K."/>
            <person name="Suzuki Y."/>
            <person name="Anantharaman K."/>
            <person name="Probst A."/>
            <person name="Burstein D."/>
            <person name="Thomas B.C."/>
            <person name="Banfield J.F."/>
        </authorList>
    </citation>
    <scope>NUCLEOTIDE SEQUENCE [LARGE SCALE GENOMIC DNA]</scope>
    <source>
        <strain evidence="10">HGW-Wallbacteria-1</strain>
    </source>
</reference>
<dbReference type="GO" id="GO:0016887">
    <property type="term" value="F:ATP hydrolysis activity"/>
    <property type="evidence" value="ECO:0007669"/>
    <property type="project" value="InterPro"/>
</dbReference>
<evidence type="ECO:0000256" key="4">
    <source>
        <dbReference type="ARBA" id="ARBA00022475"/>
    </source>
</evidence>
<evidence type="ECO:0000256" key="7">
    <source>
        <dbReference type="ARBA" id="ARBA00022967"/>
    </source>
</evidence>
<comment type="subcellular location">
    <subcellularLocation>
        <location evidence="1">Cell membrane</location>
    </subcellularLocation>
</comment>
<dbReference type="InterPro" id="IPR050095">
    <property type="entry name" value="ECF_ABC_transporter_ATP-bd"/>
</dbReference>
<dbReference type="Proteomes" id="UP000233256">
    <property type="component" value="Unassembled WGS sequence"/>
</dbReference>
<dbReference type="Pfam" id="PF00005">
    <property type="entry name" value="ABC_tran"/>
    <property type="match status" value="1"/>
</dbReference>
<organism evidence="10 11">
    <name type="scientific">Candidatus Wallbacteria bacterium HGW-Wallbacteria-1</name>
    <dbReference type="NCBI Taxonomy" id="2013854"/>
    <lineage>
        <taxon>Bacteria</taxon>
        <taxon>Candidatus Walliibacteriota</taxon>
    </lineage>
</organism>
<dbReference type="SMART" id="SM00382">
    <property type="entry name" value="AAA"/>
    <property type="match status" value="1"/>
</dbReference>
<dbReference type="SUPFAM" id="SSF52540">
    <property type="entry name" value="P-loop containing nucleoside triphosphate hydrolases"/>
    <property type="match status" value="1"/>
</dbReference>
<keyword evidence="8" id="KW-0472">Membrane</keyword>
<comment type="similarity">
    <text evidence="2">Belongs to the ABC transporter superfamily.</text>
</comment>
<keyword evidence="5" id="KW-0547">Nucleotide-binding</keyword>
<proteinExistence type="inferred from homology"/>
<dbReference type="EMBL" id="PGXC01000003">
    <property type="protein sequence ID" value="PKK91407.1"/>
    <property type="molecule type" value="Genomic_DNA"/>
</dbReference>
<dbReference type="InterPro" id="IPR030947">
    <property type="entry name" value="EcfA_1"/>
</dbReference>
<evidence type="ECO:0000256" key="1">
    <source>
        <dbReference type="ARBA" id="ARBA00004236"/>
    </source>
</evidence>
<dbReference type="GO" id="GO:0043190">
    <property type="term" value="C:ATP-binding cassette (ABC) transporter complex"/>
    <property type="evidence" value="ECO:0007669"/>
    <property type="project" value="TreeGrafter"/>
</dbReference>
<dbReference type="AlphaFoldDB" id="A0A2N1PST5"/>
<dbReference type="InterPro" id="IPR015856">
    <property type="entry name" value="ABC_transpr_CbiO/EcfA_su"/>
</dbReference>
<name>A0A2N1PST5_9BACT</name>
<keyword evidence="7" id="KW-1278">Translocase</keyword>
<keyword evidence="6" id="KW-0067">ATP-binding</keyword>
<comment type="caution">
    <text evidence="10">The sequence shown here is derived from an EMBL/GenBank/DDBJ whole genome shotgun (WGS) entry which is preliminary data.</text>
</comment>